<reference evidence="8 9" key="1">
    <citation type="submission" date="2019-08" db="EMBL/GenBank/DDBJ databases">
        <title>In-depth cultivation of the pig gut microbiome towards novel bacterial diversity and tailored functional studies.</title>
        <authorList>
            <person name="Wylensek D."/>
            <person name="Hitch T.C.A."/>
            <person name="Clavel T."/>
        </authorList>
    </citation>
    <scope>NUCLEOTIDE SEQUENCE [LARGE SCALE GENOMIC DNA]</scope>
    <source>
        <strain evidence="8 9">WCA-389-WT-23D1</strain>
    </source>
</reference>
<feature type="region of interest" description="Disordered" evidence="3">
    <location>
        <begin position="38"/>
        <end position="103"/>
    </location>
</feature>
<feature type="region of interest" description="Disordered" evidence="3">
    <location>
        <begin position="1296"/>
        <end position="1433"/>
    </location>
</feature>
<evidence type="ECO:0000256" key="3">
    <source>
        <dbReference type="SAM" id="MobiDB-lite"/>
    </source>
</evidence>
<keyword evidence="1 5" id="KW-0732">Signal</keyword>
<evidence type="ECO:0000313" key="8">
    <source>
        <dbReference type="EMBL" id="MSS37825.1"/>
    </source>
</evidence>
<evidence type="ECO:0000313" key="9">
    <source>
        <dbReference type="Proteomes" id="UP000429958"/>
    </source>
</evidence>
<evidence type="ECO:0000256" key="1">
    <source>
        <dbReference type="ARBA" id="ARBA00022729"/>
    </source>
</evidence>
<feature type="transmembrane region" description="Helical" evidence="4">
    <location>
        <begin position="1438"/>
        <end position="1457"/>
    </location>
</feature>
<evidence type="ECO:0000256" key="2">
    <source>
        <dbReference type="SAM" id="Coils"/>
    </source>
</evidence>
<evidence type="ECO:0000259" key="6">
    <source>
        <dbReference type="Pfam" id="PF07564"/>
    </source>
</evidence>
<dbReference type="InterPro" id="IPR011439">
    <property type="entry name" value="DUF1542"/>
</dbReference>
<feature type="compositionally biased region" description="Gly residues" evidence="3">
    <location>
        <begin position="1304"/>
        <end position="1402"/>
    </location>
</feature>
<dbReference type="Gene3D" id="1.20.5.420">
    <property type="entry name" value="Immunoglobulin FC, subunit C"/>
    <property type="match status" value="2"/>
</dbReference>
<protein>
    <submittedName>
        <fullName evidence="8">DUF1542 domain-containing protein</fullName>
    </submittedName>
</protein>
<gene>
    <name evidence="8" type="ORF">FYJ39_14940</name>
</gene>
<feature type="chain" id="PRO_5030647518" evidence="5">
    <location>
        <begin position="30"/>
        <end position="1472"/>
    </location>
</feature>
<dbReference type="Pfam" id="PF07564">
    <property type="entry name" value="DUF1542"/>
    <property type="match status" value="1"/>
</dbReference>
<keyword evidence="2" id="KW-0175">Coiled coil</keyword>
<organism evidence="8 9">
    <name type="scientific">Clostridium porci</name>
    <dbReference type="NCBI Taxonomy" id="2605778"/>
    <lineage>
        <taxon>Bacteria</taxon>
        <taxon>Bacillati</taxon>
        <taxon>Bacillota</taxon>
        <taxon>Clostridia</taxon>
        <taxon>Eubacteriales</taxon>
        <taxon>Clostridiaceae</taxon>
        <taxon>Clostridium</taxon>
    </lineage>
</organism>
<comment type="caution">
    <text evidence="8">The sequence shown here is derived from an EMBL/GenBank/DDBJ whole genome shotgun (WGS) entry which is preliminary data.</text>
</comment>
<evidence type="ECO:0000256" key="4">
    <source>
        <dbReference type="SAM" id="Phobius"/>
    </source>
</evidence>
<dbReference type="SUPFAM" id="SSF46997">
    <property type="entry name" value="Bacterial immunoglobulin/albumin-binding domains"/>
    <property type="match status" value="3"/>
</dbReference>
<dbReference type="GO" id="GO:0016020">
    <property type="term" value="C:membrane"/>
    <property type="evidence" value="ECO:0007669"/>
    <property type="project" value="TreeGrafter"/>
</dbReference>
<dbReference type="Gene3D" id="1.20.120.1850">
    <property type="entry name" value="Ebh helix bundles repeating unit (S and A modules)"/>
    <property type="match status" value="1"/>
</dbReference>
<feature type="region of interest" description="Disordered" evidence="3">
    <location>
        <begin position="1009"/>
        <end position="1043"/>
    </location>
</feature>
<keyword evidence="4" id="KW-1133">Transmembrane helix</keyword>
<dbReference type="InterPro" id="IPR044024">
    <property type="entry name" value="aRib"/>
</dbReference>
<dbReference type="PANTHER" id="PTHR15048">
    <property type="entry name" value="STARCH-BINDING DOMAIN-CONTAINING PROTEIN 1"/>
    <property type="match status" value="1"/>
</dbReference>
<feature type="domain" description="DUF1542" evidence="6">
    <location>
        <begin position="872"/>
        <end position="939"/>
    </location>
</feature>
<feature type="domain" description="Atypical Rib" evidence="7">
    <location>
        <begin position="801"/>
        <end position="869"/>
    </location>
</feature>
<dbReference type="Pfam" id="PF07554">
    <property type="entry name" value="FIVAR"/>
    <property type="match status" value="3"/>
</dbReference>
<dbReference type="InterPro" id="IPR009063">
    <property type="entry name" value="Ig/albumin-bd_sf"/>
</dbReference>
<dbReference type="Proteomes" id="UP000429958">
    <property type="component" value="Unassembled WGS sequence"/>
</dbReference>
<name>A0A7X2TDQ2_9CLOT</name>
<feature type="signal peptide" evidence="5">
    <location>
        <begin position="1"/>
        <end position="29"/>
    </location>
</feature>
<dbReference type="Pfam" id="PF18938">
    <property type="entry name" value="aRib"/>
    <property type="match status" value="1"/>
</dbReference>
<feature type="compositionally biased region" description="Acidic residues" evidence="3">
    <location>
        <begin position="60"/>
        <end position="76"/>
    </location>
</feature>
<dbReference type="Gene3D" id="3.10.20.890">
    <property type="match status" value="1"/>
</dbReference>
<keyword evidence="9" id="KW-1185">Reference proteome</keyword>
<sequence length="1472" mass="154787">MTMKKRITSFLLALLMAVTLLGNGPSVYAAADGSAIPAEETTNEKAEDEALPATPSEAEPSAEPEETEEQPEEPAETAEAPELPETEAPEDGIPVSTPSEIAPMSRNAGGLALDLGTDIVAGFAGKTVNNVEIGTVENGDGANIEFWHGHNPYSDNVDGLNLSIQDGTILLSGNVPDLPKKITDRYTRRIHVSKDQEDVYSEQFSLWVIFVNEDTDYTESIVGVPVSENVLVEEAKKLVDTGNSLPDSIKDEIEYEYINSIDPSQAGDGYATVKVTLPGGVSEDVYVKVRYLADSEKPVFTNDDGPIFLMEGQPVVDDLVQESAKIKVTDNAGIKLIGLGHERLPDDSGYKPNIQDFKGTTVRFEVDGNDSKTAYAWYGIAQQLDPGEVDWSKNNLLRRSLIATDFNNNTADSKTYRIVVYNPSAAESTITKEENDDPSVTKTELLDNVNLSFYNYTEKAYEGTIQKEIKSVVKDGDNSNVPLTGETYNLERDLSNDTDYTVTVTVTSDWGQTKDVAFTVKVKPQKLETTQQNAAEAIDQAAKAKKEAIDNSDMTDAEKNAAKAEVDSDTAAAKEAIAQANNAAGVETAKNAGLASIQADKSKLETEYAKKDEVQTGDGYTEADTEKQTAYNQALTEAEAVLANAQANQEAIDKALDNLEEAKAALNGGIEIQPTSENIELVRGVEKTVKFYYTDGNNHVKSAGFVGGGNQPDNAFNPNTEITLGKDANGKYVEVKFKLPKDFADGNFPDKVTPEEGGKWTKYLALYDGEGKTGKILNATGSDGQPSMLTLVVKTQAGAYTPSLPTKVVVNDAASLTSENIKAVEEAVKKANENAPWYNSATITADASNVTITYEDGTSDTLPIRDFVDDSKAKAKKAIDDAAQAKKEAIDNSDMTDAEKDAAKAEVDSDAAAAKEAIAQADNAAGVETAKNAGLAAIEVDKSLLQAEVDKEKTVTGSIDYTNADETNKKAYDTVLAEAKALLADDKADQKAIDSALLKLQEAKDAFFIDTDKDGDPDSSDPDGDNDGILDPGYTTPDKADKNPKVYDELEFTKYDSSLNEYPEAGSAFVDGAKNNFIIVYGNKDFKVTAYDNGLTLKTQAGYQDAVKLYVDPITDWKDGETSRELVLKVTGQALIKDTDTIEDTVKVIVLRDTDKDGNPDIKEQAEAAIEAAAKAELQKVEADTTLSGAEKANAQAEIEADKEKALEAVTNAVTPETVETAKEAGIAAIEADKSKLKAEADKESLVKQDDAYTKADADKQKAYDDAITEAKAVLAKADATQAEIDEALSKLKAAKESLENHTGGSGSGGSSSGGSSSGGSSSGGSSSGGSSSGGSSSGGSSSGGSSSGGSSSGGSSSGGSSSGGSSSGGSSSGGSSSGGSSSGGSSSGGSSSGGNNGGGNSSGSDHAPSPVNGTAPAPAAPLRPLDNVPKTEDASNLGLWVLLAVCSALSLGGLMMSGKRRKERYHSEHLK</sequence>
<proteinExistence type="predicted"/>
<keyword evidence="4" id="KW-0472">Membrane</keyword>
<feature type="coiled-coil region" evidence="2">
    <location>
        <begin position="628"/>
        <end position="665"/>
    </location>
</feature>
<evidence type="ECO:0000256" key="5">
    <source>
        <dbReference type="SAM" id="SignalP"/>
    </source>
</evidence>
<feature type="compositionally biased region" description="Acidic residues" evidence="3">
    <location>
        <begin position="1017"/>
        <end position="1028"/>
    </location>
</feature>
<feature type="compositionally biased region" description="Low complexity" evidence="3">
    <location>
        <begin position="1416"/>
        <end position="1426"/>
    </location>
</feature>
<keyword evidence="4" id="KW-0812">Transmembrane</keyword>
<dbReference type="PANTHER" id="PTHR15048:SF0">
    <property type="entry name" value="STARCH-BINDING DOMAIN-CONTAINING PROTEIN 1"/>
    <property type="match status" value="1"/>
</dbReference>
<evidence type="ECO:0000259" key="7">
    <source>
        <dbReference type="Pfam" id="PF18938"/>
    </source>
</evidence>
<accession>A0A7X2TDQ2</accession>
<dbReference type="EMBL" id="VUMD01000014">
    <property type="protein sequence ID" value="MSS37825.1"/>
    <property type="molecule type" value="Genomic_DNA"/>
</dbReference>